<dbReference type="Proteomes" id="UP000272781">
    <property type="component" value="Unassembled WGS sequence"/>
</dbReference>
<dbReference type="InterPro" id="IPR051475">
    <property type="entry name" value="Diverse_Ion_Transporter"/>
</dbReference>
<feature type="transmembrane region" description="Helical" evidence="6">
    <location>
        <begin position="38"/>
        <end position="55"/>
    </location>
</feature>
<comment type="subcellular location">
    <subcellularLocation>
        <location evidence="1">Membrane</location>
        <topology evidence="1">Multi-pass membrane protein</topology>
    </subcellularLocation>
</comment>
<accession>A0AAJ4RBV4</accession>
<dbReference type="PANTHER" id="PTHR43568:SF1">
    <property type="entry name" value="P PROTEIN"/>
    <property type="match status" value="1"/>
</dbReference>
<proteinExistence type="predicted"/>
<dbReference type="EMBL" id="RJVK01000003">
    <property type="protein sequence ID" value="ROR39418.1"/>
    <property type="molecule type" value="Genomic_DNA"/>
</dbReference>
<evidence type="ECO:0000256" key="3">
    <source>
        <dbReference type="ARBA" id="ARBA00022692"/>
    </source>
</evidence>
<feature type="transmembrane region" description="Helical" evidence="6">
    <location>
        <begin position="76"/>
        <end position="106"/>
    </location>
</feature>
<sequence>MKLLKKEWLFFIFLALFFPLYFKLKPTLNEIISSIDFATLRALIALLLITTALRISKFFDFLAIKTIDKFKNERRLAIAFISLALVLSMFLTNDITLFILVPLTIAFSSQIKNDLTKLIIFEAIAVNVGSALTPFGNPQNLFLFRQMDIGVLDFIKTMSFIVVPELVLLFIFVFLLFKPKTLEIELKEKVKVDKFLFFSSIILFLIFIFALENSLVRYALIIIISFYLFSKQNEVFLKFDYFLIFTFIIMFIDFSLLAKLQSIQDIMHSFKTDFINVFNISVVLSQFISNVPAAIFMTHFSNDYVAIAYGVNVAGNGLLISSLANVIALRFLNNSKVYLSFHKYSIPFFILSYLLVFLIIQKFI</sequence>
<keyword evidence="2" id="KW-0813">Transport</keyword>
<dbReference type="EMBL" id="CP027432">
    <property type="protein sequence ID" value="QDD68110.1"/>
    <property type="molecule type" value="Genomic_DNA"/>
</dbReference>
<evidence type="ECO:0000313" key="9">
    <source>
        <dbReference type="EMBL" id="ROR39418.1"/>
    </source>
</evidence>
<feature type="transmembrane region" description="Helical" evidence="6">
    <location>
        <begin position="278"/>
        <end position="297"/>
    </location>
</feature>
<feature type="transmembrane region" description="Helical" evidence="6">
    <location>
        <begin position="157"/>
        <end position="177"/>
    </location>
</feature>
<name>A0AAJ4RBV4_9BACT</name>
<dbReference type="InterPro" id="IPR004680">
    <property type="entry name" value="Cit_transptr-like_dom"/>
</dbReference>
<dbReference type="RefSeq" id="WP_123352753.1">
    <property type="nucleotide sequence ID" value="NZ_CP027432.2"/>
</dbReference>
<feature type="transmembrane region" description="Helical" evidence="6">
    <location>
        <begin position="197"/>
        <end position="229"/>
    </location>
</feature>
<evidence type="ECO:0000256" key="6">
    <source>
        <dbReference type="SAM" id="Phobius"/>
    </source>
</evidence>
<feature type="transmembrane region" description="Helical" evidence="6">
    <location>
        <begin position="241"/>
        <end position="258"/>
    </location>
</feature>
<dbReference type="PANTHER" id="PTHR43568">
    <property type="entry name" value="P PROTEIN"/>
    <property type="match status" value="1"/>
</dbReference>
<evidence type="ECO:0000313" key="8">
    <source>
        <dbReference type="EMBL" id="QDD68110.1"/>
    </source>
</evidence>
<feature type="transmembrane region" description="Helical" evidence="6">
    <location>
        <begin position="344"/>
        <end position="360"/>
    </location>
</feature>
<reference evidence="9 10" key="2">
    <citation type="submission" date="2018-11" db="EMBL/GenBank/DDBJ databases">
        <title>Genomic Encyclopedia of Type Strains, Phase IV (KMG-IV): sequencing the most valuable type-strain genomes for metagenomic binning, comparative biology and taxonomic classification.</title>
        <authorList>
            <person name="Goeker M."/>
        </authorList>
    </citation>
    <scope>NUCLEOTIDE SEQUENCE [LARGE SCALE GENOMIC DNA]</scope>
    <source>
        <strain evidence="9 10">DSM 27783</strain>
    </source>
</reference>
<evidence type="ECO:0000313" key="10">
    <source>
        <dbReference type="Proteomes" id="UP000272781"/>
    </source>
</evidence>
<reference evidence="8" key="3">
    <citation type="submission" date="2019-06" db="EMBL/GenBank/DDBJ databases">
        <title>A comparative analysis of the Nautiliaceae.</title>
        <authorList>
            <person name="Grosche A."/>
            <person name="Smedile F."/>
            <person name="Vetriani C."/>
        </authorList>
    </citation>
    <scope>NUCLEOTIDE SEQUENCE</scope>
    <source>
        <strain evidence="8">TB6</strain>
    </source>
</reference>
<organism evidence="9 10">
    <name type="scientific">Caminibacter pacificus</name>
    <dbReference type="NCBI Taxonomy" id="1424653"/>
    <lineage>
        <taxon>Bacteria</taxon>
        <taxon>Pseudomonadati</taxon>
        <taxon>Campylobacterota</taxon>
        <taxon>Epsilonproteobacteria</taxon>
        <taxon>Nautiliales</taxon>
        <taxon>Nautiliaceae</taxon>
        <taxon>Caminibacter</taxon>
    </lineage>
</organism>
<dbReference type="AlphaFoldDB" id="A0AAJ4RBV4"/>
<evidence type="ECO:0000256" key="1">
    <source>
        <dbReference type="ARBA" id="ARBA00004141"/>
    </source>
</evidence>
<dbReference type="GO" id="GO:0016020">
    <property type="term" value="C:membrane"/>
    <property type="evidence" value="ECO:0007669"/>
    <property type="project" value="UniProtKB-SubCell"/>
</dbReference>
<reference evidence="11" key="1">
    <citation type="submission" date="2018-03" db="EMBL/GenBank/DDBJ databases">
        <title>A comparative analysis of the Nautiliaceae.</title>
        <authorList>
            <person name="Grosche A."/>
            <person name="Smedile F."/>
            <person name="Vetriani C."/>
        </authorList>
    </citation>
    <scope>NUCLEOTIDE SEQUENCE [LARGE SCALE GENOMIC DNA]</scope>
    <source>
        <strain evidence="11">TB6</strain>
    </source>
</reference>
<keyword evidence="5 6" id="KW-0472">Membrane</keyword>
<dbReference type="Pfam" id="PF03600">
    <property type="entry name" value="CitMHS"/>
    <property type="match status" value="1"/>
</dbReference>
<keyword evidence="11" id="KW-1185">Reference proteome</keyword>
<feature type="domain" description="Citrate transporter-like" evidence="7">
    <location>
        <begin position="27"/>
        <end position="298"/>
    </location>
</feature>
<dbReference type="GO" id="GO:0055085">
    <property type="term" value="P:transmembrane transport"/>
    <property type="evidence" value="ECO:0007669"/>
    <property type="project" value="InterPro"/>
</dbReference>
<keyword evidence="3 6" id="KW-0812">Transmembrane</keyword>
<evidence type="ECO:0000259" key="7">
    <source>
        <dbReference type="Pfam" id="PF03600"/>
    </source>
</evidence>
<evidence type="ECO:0000313" key="11">
    <source>
        <dbReference type="Proteomes" id="UP000298805"/>
    </source>
</evidence>
<dbReference type="Proteomes" id="UP000298805">
    <property type="component" value="Chromosome"/>
</dbReference>
<keyword evidence="4 6" id="KW-1133">Transmembrane helix</keyword>
<gene>
    <name evidence="8" type="ORF">C6V80_09680</name>
    <name evidence="9" type="ORF">EDC58_1358</name>
</gene>
<evidence type="ECO:0000256" key="2">
    <source>
        <dbReference type="ARBA" id="ARBA00022448"/>
    </source>
</evidence>
<evidence type="ECO:0000256" key="4">
    <source>
        <dbReference type="ARBA" id="ARBA00022989"/>
    </source>
</evidence>
<protein>
    <submittedName>
        <fullName evidence="9">YbiR family transporter</fullName>
    </submittedName>
</protein>
<evidence type="ECO:0000256" key="5">
    <source>
        <dbReference type="ARBA" id="ARBA00023136"/>
    </source>
</evidence>
<feature type="transmembrane region" description="Helical" evidence="6">
    <location>
        <begin position="309"/>
        <end position="332"/>
    </location>
</feature>